<reference evidence="1 2" key="1">
    <citation type="submission" date="2016-04" db="EMBL/GenBank/DDBJ databases">
        <title>The genome of Intoshia linei affirms orthonectids as highly simplified spiralians.</title>
        <authorList>
            <person name="Mikhailov K.V."/>
            <person name="Slusarev G.S."/>
            <person name="Nikitin M.A."/>
            <person name="Logacheva M.D."/>
            <person name="Penin A."/>
            <person name="Aleoshin V."/>
            <person name="Panchin Y.V."/>
        </authorList>
    </citation>
    <scope>NUCLEOTIDE SEQUENCE [LARGE SCALE GENOMIC DNA]</scope>
    <source>
        <strain evidence="1">Intl2013</strain>
        <tissue evidence="1">Whole animal</tissue>
    </source>
</reference>
<sequence length="351" mass="40626">MVKQKKIITQFLGIVKVGKTDAETLWLVRSKALGVIVEQFDVIKTFLNLYIQNSTSYVNSANILLDLYSDVNLAYLKFLQPVFSKFESMNRNFQSNRADHCGLIDDLNSFYESLKIRVIKHSNLDTINFDYPSIYLDLPLIDIGYSTRQYLSTFPQIILDTILIVMKQFLIKCIKETSNRISQPVDALNMIKNFSPANILNVNSDFTLLPLSFVDDISMIDTIQEKWRIMRVTDLITYFNNEIPIIDGCRFLAGIYEYRNSCGNQIFKNLAKFALKAYSLHISNTCLERIFFRLAHIKSKCRNRMNIDMLSSLIRIKTTLEVYETSCDKYEPTAEMLSYNLSIYVIILLVS</sequence>
<name>A0A177AR03_9BILA</name>
<evidence type="ECO:0000313" key="1">
    <source>
        <dbReference type="EMBL" id="OAF63831.1"/>
    </source>
</evidence>
<dbReference type="AlphaFoldDB" id="A0A177AR03"/>
<organism evidence="1 2">
    <name type="scientific">Intoshia linei</name>
    <dbReference type="NCBI Taxonomy" id="1819745"/>
    <lineage>
        <taxon>Eukaryota</taxon>
        <taxon>Metazoa</taxon>
        <taxon>Spiralia</taxon>
        <taxon>Lophotrochozoa</taxon>
        <taxon>Mesozoa</taxon>
        <taxon>Orthonectida</taxon>
        <taxon>Rhopaluridae</taxon>
        <taxon>Intoshia</taxon>
    </lineage>
</organism>
<dbReference type="OrthoDB" id="10023262at2759"/>
<evidence type="ECO:0000313" key="2">
    <source>
        <dbReference type="Proteomes" id="UP000078046"/>
    </source>
</evidence>
<accession>A0A177AR03</accession>
<gene>
    <name evidence="1" type="ORF">A3Q56_08463</name>
</gene>
<proteinExistence type="predicted"/>
<comment type="caution">
    <text evidence="1">The sequence shown here is derived from an EMBL/GenBank/DDBJ whole genome shotgun (WGS) entry which is preliminary data.</text>
</comment>
<keyword evidence="2" id="KW-1185">Reference proteome</keyword>
<evidence type="ECO:0008006" key="3">
    <source>
        <dbReference type="Google" id="ProtNLM"/>
    </source>
</evidence>
<dbReference type="Proteomes" id="UP000078046">
    <property type="component" value="Unassembled WGS sequence"/>
</dbReference>
<protein>
    <recommendedName>
        <fullName evidence="3">HAT C-terminal dimerisation domain-containing protein</fullName>
    </recommendedName>
</protein>
<dbReference type="EMBL" id="LWCA01002493">
    <property type="protein sequence ID" value="OAF63831.1"/>
    <property type="molecule type" value="Genomic_DNA"/>
</dbReference>